<dbReference type="CDD" id="cd00042">
    <property type="entry name" value="CY"/>
    <property type="match status" value="1"/>
</dbReference>
<dbReference type="Proteomes" id="UP000035681">
    <property type="component" value="Unplaced"/>
</dbReference>
<dbReference type="AlphaFoldDB" id="A0A0K0EAG6"/>
<dbReference type="InterPro" id="IPR000010">
    <property type="entry name" value="Cystatin_dom"/>
</dbReference>
<feature type="domain" description="Cystatin" evidence="1">
    <location>
        <begin position="1"/>
        <end position="93"/>
    </location>
</feature>
<sequence length="100" mass="11723">MIGGWSPLDLNLKEVQNLGIKVVEKYNLERNDKIKFNKVVNALQQMESKINYRLIVKVTFKNNTEKSENIRYLDANIYQQPETNTENINIEVLKPIKSQE</sequence>
<keyword evidence="2" id="KW-1185">Reference proteome</keyword>
<dbReference type="GO" id="GO:0004869">
    <property type="term" value="F:cysteine-type endopeptidase inhibitor activity"/>
    <property type="evidence" value="ECO:0007669"/>
    <property type="project" value="InterPro"/>
</dbReference>
<dbReference type="Gene3D" id="3.10.450.10">
    <property type="match status" value="1"/>
</dbReference>
<protein>
    <submittedName>
        <fullName evidence="3 4">Cystatin domain-containing protein</fullName>
    </submittedName>
</protein>
<dbReference type="Pfam" id="PF00031">
    <property type="entry name" value="Cystatin"/>
    <property type="match status" value="1"/>
</dbReference>
<dbReference type="InterPro" id="IPR046350">
    <property type="entry name" value="Cystatin_sf"/>
</dbReference>
<evidence type="ECO:0000313" key="2">
    <source>
        <dbReference type="Proteomes" id="UP000035681"/>
    </source>
</evidence>
<dbReference type="SUPFAM" id="SSF54403">
    <property type="entry name" value="Cystatin/monellin"/>
    <property type="match status" value="1"/>
</dbReference>
<evidence type="ECO:0000313" key="4">
    <source>
        <dbReference type="WBParaSite" id="TCONS_00005092.p1"/>
    </source>
</evidence>
<dbReference type="STRING" id="6248.A0A0K0EAG6"/>
<name>A0A0K0EAG6_STRER</name>
<evidence type="ECO:0000259" key="1">
    <source>
        <dbReference type="SMART" id="SM00043"/>
    </source>
</evidence>
<accession>A0A0K0EAG6</accession>
<dbReference type="WBParaSite" id="SSTP_0000649100.1">
    <property type="protein sequence ID" value="SSTP_0000649100.1"/>
    <property type="gene ID" value="SSTP_0000649100"/>
</dbReference>
<dbReference type="WBParaSite" id="TCONS_00005092.p1">
    <property type="protein sequence ID" value="TCONS_00005092.p1"/>
    <property type="gene ID" value="XLOC_003430"/>
</dbReference>
<organism evidence="3">
    <name type="scientific">Strongyloides stercoralis</name>
    <name type="common">Threadworm</name>
    <dbReference type="NCBI Taxonomy" id="6248"/>
    <lineage>
        <taxon>Eukaryota</taxon>
        <taxon>Metazoa</taxon>
        <taxon>Ecdysozoa</taxon>
        <taxon>Nematoda</taxon>
        <taxon>Chromadorea</taxon>
        <taxon>Rhabditida</taxon>
        <taxon>Tylenchina</taxon>
        <taxon>Panagrolaimomorpha</taxon>
        <taxon>Strongyloidoidea</taxon>
        <taxon>Strongyloididae</taxon>
        <taxon>Strongyloides</taxon>
    </lineage>
</organism>
<evidence type="ECO:0000313" key="3">
    <source>
        <dbReference type="WBParaSite" id="SSTP_0000649100.1"/>
    </source>
</evidence>
<dbReference type="SMART" id="SM00043">
    <property type="entry name" value="CY"/>
    <property type="match status" value="1"/>
</dbReference>
<proteinExistence type="predicted"/>
<reference evidence="3" key="1">
    <citation type="submission" date="2015-08" db="UniProtKB">
        <authorList>
            <consortium name="WormBaseParasite"/>
        </authorList>
    </citation>
    <scope>IDENTIFICATION</scope>
</reference>